<accession>A0A485K8V0</accession>
<evidence type="ECO:0000313" key="1">
    <source>
        <dbReference type="EMBL" id="KAF0718715.1"/>
    </source>
</evidence>
<dbReference type="EMBL" id="CAADRA010000129">
    <property type="protein sequence ID" value="VFT78742.1"/>
    <property type="molecule type" value="Genomic_DNA"/>
</dbReference>
<dbReference type="OrthoDB" id="78057at2759"/>
<evidence type="ECO:0000313" key="3">
    <source>
        <dbReference type="Proteomes" id="UP000332933"/>
    </source>
</evidence>
<name>A0A485K8V0_9STRA</name>
<reference evidence="1" key="2">
    <citation type="submission" date="2019-06" db="EMBL/GenBank/DDBJ databases">
        <title>Genomics analysis of Aphanomyces spp. identifies a new class of oomycete effector associated with host adaptation.</title>
        <authorList>
            <person name="Gaulin E."/>
        </authorList>
    </citation>
    <scope>NUCLEOTIDE SEQUENCE</scope>
    <source>
        <strain evidence="1">CBS 578.67</strain>
    </source>
</reference>
<dbReference type="AlphaFoldDB" id="A0A485K8V0"/>
<dbReference type="Proteomes" id="UP000332933">
    <property type="component" value="Unassembled WGS sequence"/>
</dbReference>
<proteinExistence type="predicted"/>
<gene>
    <name evidence="2" type="primary">Aste57867_1527</name>
    <name evidence="1" type="ORF">As57867_001526</name>
    <name evidence="2" type="ORF">ASTE57867_1527</name>
</gene>
<dbReference type="EMBL" id="VJMH01000129">
    <property type="protein sequence ID" value="KAF0718715.1"/>
    <property type="molecule type" value="Genomic_DNA"/>
</dbReference>
<organism evidence="2 3">
    <name type="scientific">Aphanomyces stellatus</name>
    <dbReference type="NCBI Taxonomy" id="120398"/>
    <lineage>
        <taxon>Eukaryota</taxon>
        <taxon>Sar</taxon>
        <taxon>Stramenopiles</taxon>
        <taxon>Oomycota</taxon>
        <taxon>Saprolegniomycetes</taxon>
        <taxon>Saprolegniales</taxon>
        <taxon>Verrucalvaceae</taxon>
        <taxon>Aphanomyces</taxon>
    </lineage>
</organism>
<protein>
    <submittedName>
        <fullName evidence="2">Aste57867_1527 protein</fullName>
    </submittedName>
</protein>
<reference evidence="2 3" key="1">
    <citation type="submission" date="2019-03" db="EMBL/GenBank/DDBJ databases">
        <authorList>
            <person name="Gaulin E."/>
            <person name="Dumas B."/>
        </authorList>
    </citation>
    <scope>NUCLEOTIDE SEQUENCE [LARGE SCALE GENOMIC DNA]</scope>
    <source>
        <strain evidence="2">CBS 568.67</strain>
    </source>
</reference>
<evidence type="ECO:0000313" key="2">
    <source>
        <dbReference type="EMBL" id="VFT78742.1"/>
    </source>
</evidence>
<sequence>MAKCVFYECRNLVEPGRTKCIVHRHRSQCTAPFCRNQAYARGRCVRHGARKHCLMPGCTHYRRSGGHCARHGTLLRKQMQDANGELATSLEPLAFVPADDAACDLALNVDEWATLQTLLHDPHHVHFQAAVSDTSNDQ</sequence>
<keyword evidence="3" id="KW-1185">Reference proteome</keyword>